<evidence type="ECO:0000313" key="3">
    <source>
        <dbReference type="Proteomes" id="UP001321479"/>
    </source>
</evidence>
<keyword evidence="1" id="KW-0472">Membrane</keyword>
<evidence type="ECO:0000256" key="1">
    <source>
        <dbReference type="SAM" id="Phobius"/>
    </source>
</evidence>
<sequence length="214" mass="25371">MNYFDDLTSIFIVHANTFVNVSYILILISIISPYYFSTNSRNKLFKVQNLFNKITLILLKTKFILFIYVYCISLSINFQLCIETCVQIFFSEILNLIPILICGKNITTRKMLYLLCYVSVLTDLMFNQQFITAQIIALNYIYDIIRDLFYIIKMSYKFRLITNTLINNLYGLKLLTIMLFIILKIFESNVNYLITPIIIINASYYDYVYRSINY</sequence>
<feature type="transmembrane region" description="Helical" evidence="1">
    <location>
        <begin position="164"/>
        <end position="186"/>
    </location>
</feature>
<dbReference type="RefSeq" id="YP_010841925.1">
    <property type="nucleotide sequence ID" value="NC_079139.1"/>
</dbReference>
<protein>
    <submittedName>
        <fullName evidence="2">Uncharacterized protein</fullName>
    </submittedName>
</protein>
<dbReference type="Proteomes" id="UP001321479">
    <property type="component" value="Segment"/>
</dbReference>
<keyword evidence="1" id="KW-0812">Transmembrane</keyword>
<name>A0ABM7NTB2_9VIRU</name>
<keyword evidence="1" id="KW-1133">Transmembrane helix</keyword>
<proteinExistence type="predicted"/>
<dbReference type="GeneID" id="80558522"/>
<dbReference type="EMBL" id="AP024483">
    <property type="protein sequence ID" value="BCS83317.1"/>
    <property type="molecule type" value="Genomic_DNA"/>
</dbReference>
<feature type="transmembrane region" description="Helical" evidence="1">
    <location>
        <begin position="57"/>
        <end position="80"/>
    </location>
</feature>
<accession>A0ABM7NTB2</accession>
<evidence type="ECO:0000313" key="2">
    <source>
        <dbReference type="EMBL" id="BCS83317.1"/>
    </source>
</evidence>
<keyword evidence="3" id="KW-1185">Reference proteome</keyword>
<feature type="transmembrane region" description="Helical" evidence="1">
    <location>
        <begin position="12"/>
        <end position="36"/>
    </location>
</feature>
<feature type="transmembrane region" description="Helical" evidence="1">
    <location>
        <begin position="192"/>
        <end position="209"/>
    </location>
</feature>
<organism evidence="2 3">
    <name type="scientific">Cotonvirus japonicus</name>
    <dbReference type="NCBI Taxonomy" id="2811091"/>
    <lineage>
        <taxon>Viruses</taxon>
        <taxon>Varidnaviria</taxon>
        <taxon>Bamfordvirae</taxon>
        <taxon>Nucleocytoviricota</taxon>
        <taxon>Megaviricetes</taxon>
        <taxon>Imitervirales</taxon>
        <taxon>Mimiviridae</taxon>
        <taxon>Megamimivirinae</taxon>
        <taxon>Cotonvirus</taxon>
        <taxon>Cotonvirus japonicum</taxon>
    </lineage>
</organism>
<feature type="transmembrane region" description="Helical" evidence="1">
    <location>
        <begin position="86"/>
        <end position="103"/>
    </location>
</feature>
<reference evidence="2 3" key="1">
    <citation type="submission" date="2021-02" db="EMBL/GenBank/DDBJ databases">
        <title>Cotonvirus japonicus, which uses Golgi apparatus of host cells for its virion factory, phylogenetically links tailed tupanvirus and icosahedral mimivirus.</title>
        <authorList>
            <person name="Takahashi H."/>
            <person name="Fukaya S."/>
            <person name="Song C."/>
            <person name="Murata K."/>
            <person name="Takemura M."/>
        </authorList>
    </citation>
    <scope>NUCLEOTIDE SEQUENCE [LARGE SCALE GENOMIC DNA]</scope>
</reference>